<dbReference type="PANTHER" id="PTHR36699">
    <property type="entry name" value="LD-TRANSPEPTIDASE"/>
    <property type="match status" value="1"/>
</dbReference>
<dbReference type="GO" id="GO:0009252">
    <property type="term" value="P:peptidoglycan biosynthetic process"/>
    <property type="evidence" value="ECO:0007669"/>
    <property type="project" value="UniProtKB-UniPathway"/>
</dbReference>
<dbReference type="GO" id="GO:0016740">
    <property type="term" value="F:transferase activity"/>
    <property type="evidence" value="ECO:0007669"/>
    <property type="project" value="UniProtKB-KW"/>
</dbReference>
<comment type="pathway">
    <text evidence="1 7">Cell wall biogenesis; peptidoglycan biosynthesis.</text>
</comment>
<organism evidence="9 10">
    <name type="scientific">Sulfurovum lithotrophicum</name>
    <dbReference type="NCBI Taxonomy" id="206403"/>
    <lineage>
        <taxon>Bacteria</taxon>
        <taxon>Pseudomonadati</taxon>
        <taxon>Campylobacterota</taxon>
        <taxon>Epsilonproteobacteria</taxon>
        <taxon>Campylobacterales</taxon>
        <taxon>Sulfurovaceae</taxon>
        <taxon>Sulfurovum</taxon>
    </lineage>
</organism>
<dbReference type="GO" id="GO:0071555">
    <property type="term" value="P:cell wall organization"/>
    <property type="evidence" value="ECO:0007669"/>
    <property type="project" value="UniProtKB-UniRule"/>
</dbReference>
<dbReference type="Gene3D" id="2.40.440.10">
    <property type="entry name" value="L,D-transpeptidase catalytic domain-like"/>
    <property type="match status" value="1"/>
</dbReference>
<accession>A0A7U4M2Z6</accession>
<keyword evidence="3" id="KW-0808">Transferase</keyword>
<dbReference type="UniPathway" id="UPA00219"/>
<evidence type="ECO:0000256" key="4">
    <source>
        <dbReference type="ARBA" id="ARBA00022960"/>
    </source>
</evidence>
<evidence type="ECO:0000313" key="10">
    <source>
        <dbReference type="Proteomes" id="UP000034444"/>
    </source>
</evidence>
<dbReference type="EMBL" id="CP011308">
    <property type="protein sequence ID" value="AKF25729.1"/>
    <property type="molecule type" value="Genomic_DNA"/>
</dbReference>
<evidence type="ECO:0000256" key="1">
    <source>
        <dbReference type="ARBA" id="ARBA00004752"/>
    </source>
</evidence>
<dbReference type="Pfam" id="PF03734">
    <property type="entry name" value="YkuD"/>
    <property type="match status" value="1"/>
</dbReference>
<dbReference type="GO" id="GO:0008360">
    <property type="term" value="P:regulation of cell shape"/>
    <property type="evidence" value="ECO:0007669"/>
    <property type="project" value="UniProtKB-UniRule"/>
</dbReference>
<dbReference type="PANTHER" id="PTHR36699:SF1">
    <property type="entry name" value="L,D-TRANSPEPTIDASE YAFK-RELATED"/>
    <property type="match status" value="1"/>
</dbReference>
<evidence type="ECO:0000256" key="7">
    <source>
        <dbReference type="PROSITE-ProRule" id="PRU01373"/>
    </source>
</evidence>
<feature type="domain" description="L,D-TPase catalytic" evidence="8">
    <location>
        <begin position="56"/>
        <end position="195"/>
    </location>
</feature>
<sequence>MIKQITVLSIMGIVVFISGCGEPQAYGKVDNTPYAISECRQELAHGTDVEADKLADKIVVYKKKRELSMYRKGKLLYACKISLGKNGDKGNKIQAGDYRTPEGSYYIVRKKCDPRLYKSLMISYPNEEDKARARAHGAKPGGYITIHGQPKWNADGHADRYTLAHDWTEGCMAVPNKAIDTLWRSVKNGVKIDIHP</sequence>
<protein>
    <recommendedName>
        <fullName evidence="8">L,D-TPase catalytic domain-containing protein</fullName>
    </recommendedName>
</protein>
<evidence type="ECO:0000256" key="3">
    <source>
        <dbReference type="ARBA" id="ARBA00022679"/>
    </source>
</evidence>
<dbReference type="KEGG" id="slh:YH65_10280"/>
<feature type="active site" description="Nucleophile" evidence="7">
    <location>
        <position position="171"/>
    </location>
</feature>
<dbReference type="InterPro" id="IPR038063">
    <property type="entry name" value="Transpep_catalytic_dom"/>
</dbReference>
<dbReference type="Proteomes" id="UP000034444">
    <property type="component" value="Chromosome"/>
</dbReference>
<keyword evidence="10" id="KW-1185">Reference proteome</keyword>
<proteinExistence type="inferred from homology"/>
<gene>
    <name evidence="9" type="ORF">YH65_10280</name>
</gene>
<feature type="active site" description="Proton donor/acceptor" evidence="7">
    <location>
        <position position="147"/>
    </location>
</feature>
<dbReference type="OrthoDB" id="9809748at2"/>
<reference evidence="10" key="2">
    <citation type="journal article" date="2017" name="Stand. Genomic Sci.">
        <title>Complete genome sequence of the sulfur-oxidizing chemolithoautotrophic Sulfurovum lithotrophicum 42BKTT.</title>
        <authorList>
            <person name="Jeon W."/>
            <person name="Priscilla L."/>
            <person name="Park G."/>
            <person name="Lee H."/>
            <person name="Lee N."/>
            <person name="Lee D."/>
            <person name="Kwon H."/>
            <person name="Ahn I."/>
            <person name="Lee C."/>
            <person name="Lee H."/>
            <person name="Ahn J."/>
        </authorList>
    </citation>
    <scope>NUCLEOTIDE SEQUENCE [LARGE SCALE GENOMIC DNA]</scope>
    <source>
        <strain evidence="10">ATCC BAA-797 / 42BKT</strain>
    </source>
</reference>
<dbReference type="PROSITE" id="PS51257">
    <property type="entry name" value="PROKAR_LIPOPROTEIN"/>
    <property type="match status" value="1"/>
</dbReference>
<evidence type="ECO:0000256" key="5">
    <source>
        <dbReference type="ARBA" id="ARBA00022984"/>
    </source>
</evidence>
<keyword evidence="5 7" id="KW-0573">Peptidoglycan synthesis</keyword>
<dbReference type="CDD" id="cd16913">
    <property type="entry name" value="YkuD_like"/>
    <property type="match status" value="1"/>
</dbReference>
<comment type="similarity">
    <text evidence="2">Belongs to the YkuD family.</text>
</comment>
<keyword evidence="6 7" id="KW-0961">Cell wall biogenesis/degradation</keyword>
<dbReference type="AlphaFoldDB" id="A0A7U4M2Z6"/>
<dbReference type="SUPFAM" id="SSF141523">
    <property type="entry name" value="L,D-transpeptidase catalytic domain-like"/>
    <property type="match status" value="1"/>
</dbReference>
<evidence type="ECO:0000313" key="9">
    <source>
        <dbReference type="EMBL" id="AKF25729.1"/>
    </source>
</evidence>
<dbReference type="InterPro" id="IPR005490">
    <property type="entry name" value="LD_TPept_cat_dom"/>
</dbReference>
<evidence type="ECO:0000256" key="6">
    <source>
        <dbReference type="ARBA" id="ARBA00023316"/>
    </source>
</evidence>
<evidence type="ECO:0000256" key="2">
    <source>
        <dbReference type="ARBA" id="ARBA00005992"/>
    </source>
</evidence>
<dbReference type="PROSITE" id="PS52029">
    <property type="entry name" value="LD_TPASE"/>
    <property type="match status" value="1"/>
</dbReference>
<evidence type="ECO:0000259" key="8">
    <source>
        <dbReference type="PROSITE" id="PS52029"/>
    </source>
</evidence>
<reference evidence="9 10" key="1">
    <citation type="submission" date="2015-04" db="EMBL/GenBank/DDBJ databases">
        <title>Complete genome sequence of Sulfurovum lithotrophicum ATCC BAA-797T.</title>
        <authorList>
            <person name="Ahn J."/>
            <person name="Park G."/>
            <person name="Jeon W."/>
            <person name="Jang Y."/>
            <person name="Jang M."/>
            <person name="Lee H."/>
            <person name="Lee H."/>
        </authorList>
    </citation>
    <scope>NUCLEOTIDE SEQUENCE [LARGE SCALE GENOMIC DNA]</scope>
    <source>
        <strain evidence="10">ATCC BAA-797 / 42BKT</strain>
    </source>
</reference>
<dbReference type="GO" id="GO:0004180">
    <property type="term" value="F:carboxypeptidase activity"/>
    <property type="evidence" value="ECO:0007669"/>
    <property type="project" value="UniProtKB-ARBA"/>
</dbReference>
<name>A0A7U4M2Z6_9BACT</name>
<keyword evidence="4 7" id="KW-0133">Cell shape</keyword>